<dbReference type="Proteomes" id="UP000054773">
    <property type="component" value="Unassembled WGS sequence"/>
</dbReference>
<dbReference type="RefSeq" id="WP_058525584.1">
    <property type="nucleotide sequence ID" value="NZ_CAAAHY010000001.1"/>
</dbReference>
<keyword evidence="3" id="KW-1185">Reference proteome</keyword>
<protein>
    <submittedName>
        <fullName evidence="2">Uncharacterized protein</fullName>
    </submittedName>
</protein>
<feature type="region of interest" description="Disordered" evidence="1">
    <location>
        <begin position="481"/>
        <end position="500"/>
    </location>
</feature>
<evidence type="ECO:0000313" key="3">
    <source>
        <dbReference type="Proteomes" id="UP000054773"/>
    </source>
</evidence>
<dbReference type="OrthoDB" id="5651580at2"/>
<feature type="region of interest" description="Disordered" evidence="1">
    <location>
        <begin position="399"/>
        <end position="430"/>
    </location>
</feature>
<dbReference type="STRING" id="448.Lery_0410"/>
<dbReference type="AlphaFoldDB" id="A0A0W0TVK7"/>
<reference evidence="2 3" key="1">
    <citation type="submission" date="2015-11" db="EMBL/GenBank/DDBJ databases">
        <title>Genomic analysis of 38 Legionella species identifies large and diverse effector repertoires.</title>
        <authorList>
            <person name="Burstein D."/>
            <person name="Amaro F."/>
            <person name="Zusman T."/>
            <person name="Lifshitz Z."/>
            <person name="Cohen O."/>
            <person name="Gilbert J.A."/>
            <person name="Pupko T."/>
            <person name="Shuman H.A."/>
            <person name="Segal G."/>
        </authorList>
    </citation>
    <scope>NUCLEOTIDE SEQUENCE [LARGE SCALE GENOMIC DNA]</scope>
    <source>
        <strain evidence="2 3">SE-32A-C8</strain>
    </source>
</reference>
<evidence type="ECO:0000313" key="2">
    <source>
        <dbReference type="EMBL" id="KTC99509.1"/>
    </source>
</evidence>
<proteinExistence type="predicted"/>
<accession>A0A0W0TVK7</accession>
<sequence>MNHTERSAGDVAVFLSRIKEGLRKGSITRDDENVEKEYSSFLSAKEIILAYDSVTEIPGTLAEARITFVSSLFNMSDARFEQVAKTLHNFGDILSDKHRLTLKELINTKADNHTQAARAERIFLTTEERTRYYRKKYNDFIAERKKEIEMNNQRSQVQFLLLDFAESGMDECLNMSVAETSEVKLGRATSYLKDKYGIELQPLQFRNNLQSYGANLVNFYDVLNSARKSVADYYPPEYQKEFEVFYREQEERLFPDPRMARPIAAVKMVAAYQDSKLEPTHGDYLMMCKEIEACLADIPLEVCIAYIKKKDEPAETFFKEVLTTIYQIIKEYHDNTVSYAACHEKSAHTQDSLAITVNKNSYPTFPERPTGKNRLPLEQEEAAIVPAKKWTINPVQTFDASPSEKLTPVAKTPSFSDLEQKRKPLPPLPKSYSANDVAVTVAPAPILHSVPASPEQSSGHHRTNPSVNFFQKRQMVAAVLAKDAPPSIPGGRGMGNSHKK</sequence>
<gene>
    <name evidence="2" type="ORF">Lery_0410</name>
</gene>
<name>A0A0W0TVK7_LEGER</name>
<organism evidence="2 3">
    <name type="scientific">Legionella erythra</name>
    <dbReference type="NCBI Taxonomy" id="448"/>
    <lineage>
        <taxon>Bacteria</taxon>
        <taxon>Pseudomonadati</taxon>
        <taxon>Pseudomonadota</taxon>
        <taxon>Gammaproteobacteria</taxon>
        <taxon>Legionellales</taxon>
        <taxon>Legionellaceae</taxon>
        <taxon>Legionella</taxon>
    </lineage>
</organism>
<evidence type="ECO:0000256" key="1">
    <source>
        <dbReference type="SAM" id="MobiDB-lite"/>
    </source>
</evidence>
<comment type="caution">
    <text evidence="2">The sequence shown here is derived from an EMBL/GenBank/DDBJ whole genome shotgun (WGS) entry which is preliminary data.</text>
</comment>
<dbReference type="PATRIC" id="fig|448.7.peg.426"/>
<dbReference type="EMBL" id="LNYA01000003">
    <property type="protein sequence ID" value="KTC99509.1"/>
    <property type="molecule type" value="Genomic_DNA"/>
</dbReference>